<protein>
    <submittedName>
        <fullName evidence="2">Uncharacterized protein</fullName>
    </submittedName>
</protein>
<comment type="caution">
    <text evidence="2">The sequence shown here is derived from an EMBL/GenBank/DDBJ whole genome shotgun (WGS) entry which is preliminary data.</text>
</comment>
<feature type="coiled-coil region" evidence="1">
    <location>
        <begin position="84"/>
        <end position="196"/>
    </location>
</feature>
<dbReference type="Proteomes" id="UP000663855">
    <property type="component" value="Unassembled WGS sequence"/>
</dbReference>
<dbReference type="EMBL" id="CAJNOV010003263">
    <property type="protein sequence ID" value="CAF1136209.1"/>
    <property type="molecule type" value="Genomic_DNA"/>
</dbReference>
<dbReference type="EMBL" id="CAJNOW010021981">
    <property type="protein sequence ID" value="CAF1686040.1"/>
    <property type="molecule type" value="Genomic_DNA"/>
</dbReference>
<dbReference type="Proteomes" id="UP000663824">
    <property type="component" value="Unassembled WGS sequence"/>
</dbReference>
<evidence type="ECO:0000313" key="4">
    <source>
        <dbReference type="EMBL" id="CAF2040188.1"/>
    </source>
</evidence>
<evidence type="ECO:0000256" key="1">
    <source>
        <dbReference type="SAM" id="Coils"/>
    </source>
</evidence>
<proteinExistence type="predicted"/>
<evidence type="ECO:0000313" key="5">
    <source>
        <dbReference type="Proteomes" id="UP000663855"/>
    </source>
</evidence>
<dbReference type="OrthoDB" id="9986859at2759"/>
<sequence length="206" mass="24254">MNMPPVHMCVFLSHEHKQLKAKIVQLKDHIDFLEKTIAEKNLDHARSCSISCQTDITIQRRPYPSEPQRPSTSLHEEARLHRLINAQNELLSKYENESIRHRQEQQFQISPPSALIEDYERRLIRCQKEKEQAERRAVAAQKHMIKLERRYEDMRKKLSVLDGGFFEEVNDLKFALQQATNLNQEYEKTIQMLSAQLGITYPVTNT</sequence>
<keyword evidence="1" id="KW-0175">Coiled coil</keyword>
<name>A0A814RMJ1_9BILA</name>
<gene>
    <name evidence="2" type="ORF">CJN711_LOCUS8816</name>
    <name evidence="3" type="ORF">KQP761_LOCUS38579</name>
    <name evidence="4" type="ORF">MBJ925_LOCUS11260</name>
</gene>
<dbReference type="EMBL" id="CAJNRE010004938">
    <property type="protein sequence ID" value="CAF2040188.1"/>
    <property type="molecule type" value="Genomic_DNA"/>
</dbReference>
<evidence type="ECO:0000313" key="2">
    <source>
        <dbReference type="EMBL" id="CAF1136209.1"/>
    </source>
</evidence>
<dbReference type="AlphaFoldDB" id="A0A814RMJ1"/>
<organism evidence="2 5">
    <name type="scientific">Rotaria magnacalcarata</name>
    <dbReference type="NCBI Taxonomy" id="392030"/>
    <lineage>
        <taxon>Eukaryota</taxon>
        <taxon>Metazoa</taxon>
        <taxon>Spiralia</taxon>
        <taxon>Gnathifera</taxon>
        <taxon>Rotifera</taxon>
        <taxon>Eurotatoria</taxon>
        <taxon>Bdelloidea</taxon>
        <taxon>Philodinida</taxon>
        <taxon>Philodinidae</taxon>
        <taxon>Rotaria</taxon>
    </lineage>
</organism>
<feature type="coiled-coil region" evidence="1">
    <location>
        <begin position="16"/>
        <end position="43"/>
    </location>
</feature>
<reference evidence="2" key="1">
    <citation type="submission" date="2021-02" db="EMBL/GenBank/DDBJ databases">
        <authorList>
            <person name="Nowell W R."/>
        </authorList>
    </citation>
    <scope>NUCLEOTIDE SEQUENCE</scope>
</reference>
<accession>A0A814RMJ1</accession>
<evidence type="ECO:0000313" key="3">
    <source>
        <dbReference type="EMBL" id="CAF1686040.1"/>
    </source>
</evidence>
<dbReference type="Proteomes" id="UP000663834">
    <property type="component" value="Unassembled WGS sequence"/>
</dbReference>